<organism evidence="5 6">
    <name type="scientific">Thiobacillus denitrificans</name>
    <dbReference type="NCBI Taxonomy" id="36861"/>
    <lineage>
        <taxon>Bacteria</taxon>
        <taxon>Pseudomonadati</taxon>
        <taxon>Pseudomonadota</taxon>
        <taxon>Betaproteobacteria</taxon>
        <taxon>Nitrosomonadales</taxon>
        <taxon>Thiobacillaceae</taxon>
        <taxon>Thiobacillus</taxon>
    </lineage>
</organism>
<evidence type="ECO:0000256" key="1">
    <source>
        <dbReference type="ARBA" id="ARBA00004496"/>
    </source>
</evidence>
<reference evidence="5 6" key="1">
    <citation type="journal article" date="2015" name="Appl. Environ. Microbiol.">
        <title>Aerobic and Anaerobic Thiosulfate Oxidation by a Cold-Adapted, Subglacial Chemoautotroph.</title>
        <authorList>
            <person name="Harrold Z.R."/>
            <person name="Skidmore M.L."/>
            <person name="Hamilton T.L."/>
            <person name="Desch L."/>
            <person name="Amada K."/>
            <person name="van Gelder W."/>
            <person name="Glover K."/>
            <person name="Roden E.E."/>
            <person name="Boyd E.S."/>
        </authorList>
    </citation>
    <scope>NUCLEOTIDE SEQUENCE [LARGE SCALE GENOMIC DNA]</scope>
    <source>
        <strain evidence="5 6">RG</strain>
    </source>
</reference>
<dbReference type="RefSeq" id="WP_059753700.1">
    <property type="nucleotide sequence ID" value="NZ_LDUG01000018.1"/>
</dbReference>
<dbReference type="EMBL" id="LDUG01000018">
    <property type="protein sequence ID" value="KVW97100.1"/>
    <property type="molecule type" value="Genomic_DNA"/>
</dbReference>
<dbReference type="GO" id="GO:0005737">
    <property type="term" value="C:cytoplasm"/>
    <property type="evidence" value="ECO:0007669"/>
    <property type="project" value="UniProtKB-SubCell"/>
</dbReference>
<feature type="region of interest" description="Disordered" evidence="4">
    <location>
        <begin position="1"/>
        <end position="26"/>
    </location>
</feature>
<comment type="similarity">
    <text evidence="2">Belongs to the DsrC/TusE family.</text>
</comment>
<gene>
    <name evidence="5" type="ORF">ABW22_05980</name>
</gene>
<dbReference type="PATRIC" id="fig|36861.3.peg.660"/>
<comment type="caution">
    <text evidence="5">The sequence shown here is derived from an EMBL/GenBank/DDBJ whole genome shotgun (WGS) entry which is preliminary data.</text>
</comment>
<dbReference type="Pfam" id="PF04358">
    <property type="entry name" value="DsrC"/>
    <property type="match status" value="1"/>
</dbReference>
<dbReference type="NCBIfam" id="TIGR03342">
    <property type="entry name" value="dsrC_tusE_dsvC"/>
    <property type="match status" value="1"/>
</dbReference>
<evidence type="ECO:0000313" key="5">
    <source>
        <dbReference type="EMBL" id="KVW97100.1"/>
    </source>
</evidence>
<accession>A0A106BRD3</accession>
<dbReference type="InterPro" id="IPR042072">
    <property type="entry name" value="DsrC-like_C"/>
</dbReference>
<evidence type="ECO:0000313" key="6">
    <source>
        <dbReference type="Proteomes" id="UP000064243"/>
    </source>
</evidence>
<dbReference type="InterPro" id="IPR007453">
    <property type="entry name" value="DsrC/TusE"/>
</dbReference>
<evidence type="ECO:0000256" key="2">
    <source>
        <dbReference type="ARBA" id="ARBA00005718"/>
    </source>
</evidence>
<keyword evidence="3" id="KW-0963">Cytoplasm</keyword>
<keyword evidence="6" id="KW-1185">Reference proteome</keyword>
<dbReference type="OrthoDB" id="9786347at2"/>
<sequence>MNDATQDFERPGYETRPIPDFPHAPFDWSREQAEEVAKTEGLTLTETRWEVVRALQGLCAHHAEPALNARDLHDALDEHFHGEGGIKYLYELFPEGPLAQGCRLAGLKPPAGAQDKGMGSAV</sequence>
<comment type="subcellular location">
    <subcellularLocation>
        <location evidence="1">Cytoplasm</location>
    </subcellularLocation>
</comment>
<proteinExistence type="inferred from homology"/>
<dbReference type="InterPro" id="IPR025526">
    <property type="entry name" value="DsrC-like_dom_sf"/>
</dbReference>
<name>A0A106BRD3_THIDE</name>
<dbReference type="SUPFAM" id="SSF69721">
    <property type="entry name" value="DsrC, the gamma subunit of dissimilatory sulfite reductase"/>
    <property type="match status" value="1"/>
</dbReference>
<evidence type="ECO:0000256" key="4">
    <source>
        <dbReference type="SAM" id="MobiDB-lite"/>
    </source>
</evidence>
<dbReference type="Gene3D" id="1.10.10.370">
    <property type="entry name" value="DsrC-like protein, C-terminal domain"/>
    <property type="match status" value="1"/>
</dbReference>
<protein>
    <submittedName>
        <fullName evidence="5">Sulfite reductase</fullName>
    </submittedName>
</protein>
<evidence type="ECO:0000256" key="3">
    <source>
        <dbReference type="ARBA" id="ARBA00022490"/>
    </source>
</evidence>
<dbReference type="Proteomes" id="UP000064243">
    <property type="component" value="Unassembled WGS sequence"/>
</dbReference>
<dbReference type="AlphaFoldDB" id="A0A106BRD3"/>